<evidence type="ECO:0000256" key="1">
    <source>
        <dbReference type="ARBA" id="ARBA00010169"/>
    </source>
</evidence>
<comment type="similarity">
    <text evidence="1">Belongs to the CutA family.</text>
</comment>
<dbReference type="PANTHER" id="PTHR23419">
    <property type="entry name" value="DIVALENT CATION TOLERANCE CUTA-RELATED"/>
    <property type="match status" value="1"/>
</dbReference>
<protein>
    <submittedName>
        <fullName evidence="2">Divalent-cation tolerance protein CutA</fullName>
    </submittedName>
</protein>
<evidence type="ECO:0000313" key="2">
    <source>
        <dbReference type="EMBL" id="MDC7692740.1"/>
    </source>
</evidence>
<keyword evidence="3" id="KW-1185">Reference proteome</keyword>
<proteinExistence type="inferred from homology"/>
<comment type="caution">
    <text evidence="2">The sequence shown here is derived from an EMBL/GenBank/DDBJ whole genome shotgun (WGS) entry which is preliminary data.</text>
</comment>
<accession>A0ABT5IA29</accession>
<gene>
    <name evidence="2" type="ORF">PQU94_00430</name>
</gene>
<evidence type="ECO:0000313" key="3">
    <source>
        <dbReference type="Proteomes" id="UP001216595"/>
    </source>
</evidence>
<name>A0ABT5IA29_9CAUL</name>
<dbReference type="InterPro" id="IPR004323">
    <property type="entry name" value="Ion_tolerance_CutA"/>
</dbReference>
<reference evidence="2 3" key="1">
    <citation type="submission" date="2023-01" db="EMBL/GenBank/DDBJ databases">
        <title>Novel species of the genus Asticcacaulis isolated from rivers.</title>
        <authorList>
            <person name="Lu H."/>
        </authorList>
    </citation>
    <scope>NUCLEOTIDE SEQUENCE [LARGE SCALE GENOMIC DNA]</scope>
    <source>
        <strain evidence="2 3">DXS10W</strain>
    </source>
</reference>
<dbReference type="RefSeq" id="WP_272739518.1">
    <property type="nucleotide sequence ID" value="NZ_JAQQKW010000001.1"/>
</dbReference>
<dbReference type="InterPro" id="IPR015867">
    <property type="entry name" value="N-reg_PII/ATP_PRibTrfase_C"/>
</dbReference>
<sequence length="111" mass="12755">MTSLFTVSISCANLEEAERVARRLVEDRLAACVQVHPIRSFYMWQEKLEEADEVLLVAKTLESKLDALEASVKALHSYEVPEIVATCIEFVNAEYAEWFRSVLPEDQIYEE</sequence>
<dbReference type="Pfam" id="PF03091">
    <property type="entry name" value="CutA1"/>
    <property type="match status" value="1"/>
</dbReference>
<dbReference type="EMBL" id="JAQQKW010000001">
    <property type="protein sequence ID" value="MDC7692740.1"/>
    <property type="molecule type" value="Genomic_DNA"/>
</dbReference>
<dbReference type="InterPro" id="IPR011322">
    <property type="entry name" value="N-reg_PII-like_a/b"/>
</dbReference>
<dbReference type="Proteomes" id="UP001216595">
    <property type="component" value="Unassembled WGS sequence"/>
</dbReference>
<organism evidence="2 3">
    <name type="scientific">Asticcacaulis currens</name>
    <dbReference type="NCBI Taxonomy" id="2984210"/>
    <lineage>
        <taxon>Bacteria</taxon>
        <taxon>Pseudomonadati</taxon>
        <taxon>Pseudomonadota</taxon>
        <taxon>Alphaproteobacteria</taxon>
        <taxon>Caulobacterales</taxon>
        <taxon>Caulobacteraceae</taxon>
        <taxon>Asticcacaulis</taxon>
    </lineage>
</organism>
<dbReference type="Gene3D" id="3.30.70.120">
    <property type="match status" value="1"/>
</dbReference>
<dbReference type="SUPFAM" id="SSF54913">
    <property type="entry name" value="GlnB-like"/>
    <property type="match status" value="1"/>
</dbReference>
<dbReference type="PANTHER" id="PTHR23419:SF8">
    <property type="entry name" value="FI09726P"/>
    <property type="match status" value="1"/>
</dbReference>